<proteinExistence type="predicted"/>
<sequence length="187" mass="21598">MRYLLLIVKYRPKKHIRVIVEQPGASEHPVKKRRIEQGWKSYTASDGHSVELPPQIIDMLENDKFVPEPRENFETAFQDLNVGQSITLPNLGQEPKHFAKGYQGRTLLVTKQMIDIWDELSADSDHSIKRVLSGPMGVGKSYISYFLASKAYAESIKYFCLVDLDRSKDCTLFFKDRKQLKMVKVYV</sequence>
<name>A0A397TVD0_9GLOM</name>
<gene>
    <name evidence="1" type="ORF">C1645_731133</name>
</gene>
<evidence type="ECO:0000313" key="2">
    <source>
        <dbReference type="Proteomes" id="UP000265703"/>
    </source>
</evidence>
<protein>
    <submittedName>
        <fullName evidence="1">Uncharacterized protein</fullName>
    </submittedName>
</protein>
<comment type="caution">
    <text evidence="1">The sequence shown here is derived from an EMBL/GenBank/DDBJ whole genome shotgun (WGS) entry which is preliminary data.</text>
</comment>
<accession>A0A397TVD0</accession>
<dbReference type="EMBL" id="QKYT01000007">
    <property type="protein sequence ID" value="RIA99121.1"/>
    <property type="molecule type" value="Genomic_DNA"/>
</dbReference>
<dbReference type="OrthoDB" id="2303713at2759"/>
<keyword evidence="2" id="KW-1185">Reference proteome</keyword>
<evidence type="ECO:0000313" key="1">
    <source>
        <dbReference type="EMBL" id="RIA99121.1"/>
    </source>
</evidence>
<organism evidence="1 2">
    <name type="scientific">Glomus cerebriforme</name>
    <dbReference type="NCBI Taxonomy" id="658196"/>
    <lineage>
        <taxon>Eukaryota</taxon>
        <taxon>Fungi</taxon>
        <taxon>Fungi incertae sedis</taxon>
        <taxon>Mucoromycota</taxon>
        <taxon>Glomeromycotina</taxon>
        <taxon>Glomeromycetes</taxon>
        <taxon>Glomerales</taxon>
        <taxon>Glomeraceae</taxon>
        <taxon>Glomus</taxon>
    </lineage>
</organism>
<dbReference type="STRING" id="658196.A0A397TVD0"/>
<reference evidence="1 2" key="1">
    <citation type="submission" date="2018-06" db="EMBL/GenBank/DDBJ databases">
        <title>Comparative genomics reveals the genomic features of Rhizophagus irregularis, R. cerebriforme, R. diaphanum and Gigaspora rosea, and their symbiotic lifestyle signature.</title>
        <authorList>
            <person name="Morin E."/>
            <person name="San Clemente H."/>
            <person name="Chen E.C.H."/>
            <person name="De La Providencia I."/>
            <person name="Hainaut M."/>
            <person name="Kuo A."/>
            <person name="Kohler A."/>
            <person name="Murat C."/>
            <person name="Tang N."/>
            <person name="Roy S."/>
            <person name="Loubradou J."/>
            <person name="Henrissat B."/>
            <person name="Grigoriev I.V."/>
            <person name="Corradi N."/>
            <person name="Roux C."/>
            <person name="Martin F.M."/>
        </authorList>
    </citation>
    <scope>NUCLEOTIDE SEQUENCE [LARGE SCALE GENOMIC DNA]</scope>
    <source>
        <strain evidence="1 2">DAOM 227022</strain>
    </source>
</reference>
<dbReference type="AlphaFoldDB" id="A0A397TVD0"/>
<dbReference type="Proteomes" id="UP000265703">
    <property type="component" value="Unassembled WGS sequence"/>
</dbReference>